<evidence type="ECO:0000256" key="1">
    <source>
        <dbReference type="SAM" id="MobiDB-lite"/>
    </source>
</evidence>
<dbReference type="Ensembl" id="ENSHCOT00000018335.1">
    <property type="protein sequence ID" value="ENSHCOP00000024806.1"/>
    <property type="gene ID" value="ENSHCOG00000014431.1"/>
</dbReference>
<feature type="signal peptide" evidence="2">
    <location>
        <begin position="1"/>
        <end position="18"/>
    </location>
</feature>
<feature type="region of interest" description="Disordered" evidence="1">
    <location>
        <begin position="157"/>
        <end position="182"/>
    </location>
</feature>
<sequence length="182" mass="20505">MMSDLLSFFCLLLQHELGELVPVTLSLHVQVKIVIIGDGVRAEGVCAHIRVEGVLHWEARPGDGTLGYFHRNIRLGKTGWIVVDIHHFNLDAKEFQRARDGLLADFFPVNFLPHHNLESASRKFGYVQPQILRDIPNHCPGLLLLCHGVAELRERSIQEGDQKKQTNHVCSLPPSALQKRQG</sequence>
<name>A0A3Q3E0E6_HIPCM</name>
<keyword evidence="2" id="KW-0732">Signal</keyword>
<accession>A0A3Q3E0E6</accession>
<reference evidence="3" key="2">
    <citation type="submission" date="2025-09" db="UniProtKB">
        <authorList>
            <consortium name="Ensembl"/>
        </authorList>
    </citation>
    <scope>IDENTIFICATION</scope>
</reference>
<dbReference type="AlphaFoldDB" id="A0A3Q3E0E6"/>
<proteinExistence type="predicted"/>
<feature type="chain" id="PRO_5018781519" description="Secreted protein" evidence="2">
    <location>
        <begin position="19"/>
        <end position="182"/>
    </location>
</feature>
<organism evidence="3 4">
    <name type="scientific">Hippocampus comes</name>
    <name type="common">Tiger tail seahorse</name>
    <dbReference type="NCBI Taxonomy" id="109280"/>
    <lineage>
        <taxon>Eukaryota</taxon>
        <taxon>Metazoa</taxon>
        <taxon>Chordata</taxon>
        <taxon>Craniata</taxon>
        <taxon>Vertebrata</taxon>
        <taxon>Euteleostomi</taxon>
        <taxon>Actinopterygii</taxon>
        <taxon>Neopterygii</taxon>
        <taxon>Teleostei</taxon>
        <taxon>Neoteleostei</taxon>
        <taxon>Acanthomorphata</taxon>
        <taxon>Syngnathiaria</taxon>
        <taxon>Syngnathiformes</taxon>
        <taxon>Syngnathoidei</taxon>
        <taxon>Syngnathidae</taxon>
        <taxon>Hippocampus</taxon>
    </lineage>
</organism>
<evidence type="ECO:0008006" key="5">
    <source>
        <dbReference type="Google" id="ProtNLM"/>
    </source>
</evidence>
<evidence type="ECO:0000256" key="2">
    <source>
        <dbReference type="SAM" id="SignalP"/>
    </source>
</evidence>
<dbReference type="OMA" id="IVVDIHH"/>
<evidence type="ECO:0000313" key="3">
    <source>
        <dbReference type="Ensembl" id="ENSHCOP00000024806.1"/>
    </source>
</evidence>
<keyword evidence="4" id="KW-1185">Reference proteome</keyword>
<evidence type="ECO:0000313" key="4">
    <source>
        <dbReference type="Proteomes" id="UP000264820"/>
    </source>
</evidence>
<dbReference type="Proteomes" id="UP000264820">
    <property type="component" value="Unplaced"/>
</dbReference>
<reference evidence="3" key="1">
    <citation type="submission" date="2025-08" db="UniProtKB">
        <authorList>
            <consortium name="Ensembl"/>
        </authorList>
    </citation>
    <scope>IDENTIFICATION</scope>
</reference>
<dbReference type="GeneTree" id="ENSGT00960000186715"/>
<protein>
    <recommendedName>
        <fullName evidence="5">Secreted protein</fullName>
    </recommendedName>
</protein>